<gene>
    <name evidence="5" type="ORF">D2E22_1350</name>
</gene>
<dbReference type="PROSITE" id="PS50006">
    <property type="entry name" value="FHA_DOMAIN"/>
    <property type="match status" value="1"/>
</dbReference>
<dbReference type="SUPFAM" id="SSF49879">
    <property type="entry name" value="SMAD/FHA domain"/>
    <property type="match status" value="1"/>
</dbReference>
<feature type="transmembrane region" description="Helical" evidence="3">
    <location>
        <begin position="108"/>
        <end position="127"/>
    </location>
</feature>
<dbReference type="Proteomes" id="UP000288052">
    <property type="component" value="Unassembled WGS sequence"/>
</dbReference>
<sequence>MLPRQSDGERLLMTRYGAASASRQCAAAFIDLLLLAVTSVAVYLLTRNVALTALWAFQCVVLMAIVEGTRGATPSKALMGLRSVRADGLVQPAAGVMPAGMRRITIKYLVLMGCGCIPVIGLLVAFASPLFSKDGKQGWAERLAGIVIVDVHDASLVSVERTMRGPAGHADVSAADDSLDMRLVPDAQHRDSAVNRQVMAMAERSQHEFPQAVAKHAASSYRPDMPAPAVPVAPIAVPPAPVAPTASVPEGRMPNIAGKAGKHGRSPIAAEKKPTGERRAHARLMVPDLPSRPAGDVASAAQTPQLLLFFENAQGIPLASSATIVLGRKPQKQSAGDMLIPVKDDTGTVSRNHVRMEIENGRIWLTDLGSTNGTQVICDGEEKRLDAHVRTEISSGTRISLGDVGCSIATSRKGTRA</sequence>
<dbReference type="AlphaFoldDB" id="A0A430F658"/>
<evidence type="ECO:0000256" key="3">
    <source>
        <dbReference type="SAM" id="Phobius"/>
    </source>
</evidence>
<feature type="transmembrane region" description="Helical" evidence="3">
    <location>
        <begin position="49"/>
        <end position="66"/>
    </location>
</feature>
<comment type="caution">
    <text evidence="5">The sequence shown here is derived from an EMBL/GenBank/DDBJ whole genome shotgun (WGS) entry which is preliminary data.</text>
</comment>
<feature type="domain" description="FHA" evidence="4">
    <location>
        <begin position="324"/>
        <end position="376"/>
    </location>
</feature>
<dbReference type="Pfam" id="PF00498">
    <property type="entry name" value="FHA"/>
    <property type="match status" value="1"/>
</dbReference>
<keyword evidence="3" id="KW-0812">Transmembrane</keyword>
<proteinExistence type="predicted"/>
<name>A0A430F658_9BIFI</name>
<accession>A0A430F658</accession>
<reference evidence="5 6" key="1">
    <citation type="submission" date="2018-09" db="EMBL/GenBank/DDBJ databases">
        <title>Characterization of the phylogenetic diversity of five novel species belonging to the genus Bifidobacterium.</title>
        <authorList>
            <person name="Lugli G.A."/>
            <person name="Duranti S."/>
            <person name="Milani C."/>
        </authorList>
    </citation>
    <scope>NUCLEOTIDE SEQUENCE [LARGE SCALE GENOMIC DNA]</scope>
    <source>
        <strain evidence="5 6">2020B</strain>
    </source>
</reference>
<keyword evidence="1" id="KW-0597">Phosphoprotein</keyword>
<dbReference type="InterPro" id="IPR000253">
    <property type="entry name" value="FHA_dom"/>
</dbReference>
<evidence type="ECO:0000256" key="1">
    <source>
        <dbReference type="ARBA" id="ARBA00022553"/>
    </source>
</evidence>
<feature type="region of interest" description="Disordered" evidence="2">
    <location>
        <begin position="245"/>
        <end position="278"/>
    </location>
</feature>
<evidence type="ECO:0000259" key="4">
    <source>
        <dbReference type="PROSITE" id="PS50006"/>
    </source>
</evidence>
<protein>
    <submittedName>
        <fullName evidence="5">Signal peptide protein</fullName>
    </submittedName>
</protein>
<organism evidence="5 6">
    <name type="scientific">Bifidobacterium castoris</name>
    <dbReference type="NCBI Taxonomy" id="2306972"/>
    <lineage>
        <taxon>Bacteria</taxon>
        <taxon>Bacillati</taxon>
        <taxon>Actinomycetota</taxon>
        <taxon>Actinomycetes</taxon>
        <taxon>Bifidobacteriales</taxon>
        <taxon>Bifidobacteriaceae</taxon>
        <taxon>Bifidobacterium</taxon>
    </lineage>
</organism>
<evidence type="ECO:0000256" key="2">
    <source>
        <dbReference type="SAM" id="MobiDB-lite"/>
    </source>
</evidence>
<keyword evidence="3" id="KW-0472">Membrane</keyword>
<evidence type="ECO:0000313" key="5">
    <source>
        <dbReference type="EMBL" id="RSX47166.1"/>
    </source>
</evidence>
<dbReference type="InterPro" id="IPR008984">
    <property type="entry name" value="SMAD_FHA_dom_sf"/>
</dbReference>
<evidence type="ECO:0000313" key="6">
    <source>
        <dbReference type="Proteomes" id="UP000288052"/>
    </source>
</evidence>
<keyword evidence="6" id="KW-1185">Reference proteome</keyword>
<feature type="transmembrane region" description="Helical" evidence="3">
    <location>
        <begin position="21"/>
        <end position="43"/>
    </location>
</feature>
<keyword evidence="3" id="KW-1133">Transmembrane helix</keyword>
<dbReference type="Gene3D" id="2.60.200.20">
    <property type="match status" value="1"/>
</dbReference>
<dbReference type="RefSeq" id="WP_164518447.1">
    <property type="nucleotide sequence ID" value="NZ_QXGI01000005.1"/>
</dbReference>
<dbReference type="EMBL" id="QXGI01000005">
    <property type="protein sequence ID" value="RSX47166.1"/>
    <property type="molecule type" value="Genomic_DNA"/>
</dbReference>